<organism evidence="2 3">
    <name type="scientific">Fimbriimonas ginsengisoli Gsoil 348</name>
    <dbReference type="NCBI Taxonomy" id="661478"/>
    <lineage>
        <taxon>Bacteria</taxon>
        <taxon>Bacillati</taxon>
        <taxon>Armatimonadota</taxon>
        <taxon>Fimbriimonadia</taxon>
        <taxon>Fimbriimonadales</taxon>
        <taxon>Fimbriimonadaceae</taxon>
        <taxon>Fimbriimonas</taxon>
    </lineage>
</organism>
<feature type="region of interest" description="Disordered" evidence="1">
    <location>
        <begin position="110"/>
        <end position="138"/>
    </location>
</feature>
<dbReference type="HOGENOM" id="CLU_1852206_0_0_0"/>
<keyword evidence="3" id="KW-1185">Reference proteome</keyword>
<proteinExistence type="predicted"/>
<dbReference type="KEGG" id="fgi:OP10G_3232"/>
<accession>A0A068NV29</accession>
<name>A0A068NV29_FIMGI</name>
<gene>
    <name evidence="2" type="ORF">OP10G_3232</name>
</gene>
<dbReference type="STRING" id="661478.OP10G_3232"/>
<evidence type="ECO:0000256" key="1">
    <source>
        <dbReference type="SAM" id="MobiDB-lite"/>
    </source>
</evidence>
<feature type="compositionally biased region" description="Basic and acidic residues" evidence="1">
    <location>
        <begin position="110"/>
        <end position="124"/>
    </location>
</feature>
<protein>
    <submittedName>
        <fullName evidence="2">Uncharacterized protein</fullName>
    </submittedName>
</protein>
<evidence type="ECO:0000313" key="2">
    <source>
        <dbReference type="EMBL" id="AIE86600.1"/>
    </source>
</evidence>
<evidence type="ECO:0000313" key="3">
    <source>
        <dbReference type="Proteomes" id="UP000027982"/>
    </source>
</evidence>
<sequence>MDRKVPDGPRNLRRYIVINSSAHSSIHSDGILQEEALAAIRAAVQRMSGERELSFLVLAHLISDQPGSPEFPFESLYRMVATRAGFLVTDAVRQNRQGYDHLLLLTRSTRHEPENGAHADRESPRVASNTAFGRATVG</sequence>
<dbReference type="RefSeq" id="WP_025229450.1">
    <property type="nucleotide sequence ID" value="NZ_CP007139.1"/>
</dbReference>
<dbReference type="EMBL" id="CP007139">
    <property type="protein sequence ID" value="AIE86600.1"/>
    <property type="molecule type" value="Genomic_DNA"/>
</dbReference>
<reference evidence="2 3" key="1">
    <citation type="journal article" date="2014" name="PLoS ONE">
        <title>The first complete genome sequence of the class fimbriimonadia in the phylum armatimonadetes.</title>
        <authorList>
            <person name="Hu Z.Y."/>
            <person name="Wang Y.Z."/>
            <person name="Im W.T."/>
            <person name="Wang S.Y."/>
            <person name="Zhao G.P."/>
            <person name="Zheng H.J."/>
            <person name="Quan Z.X."/>
        </authorList>
    </citation>
    <scope>NUCLEOTIDE SEQUENCE [LARGE SCALE GENOMIC DNA]</scope>
    <source>
        <strain evidence="2">Gsoil 348</strain>
    </source>
</reference>
<dbReference type="Proteomes" id="UP000027982">
    <property type="component" value="Chromosome"/>
</dbReference>
<dbReference type="AlphaFoldDB" id="A0A068NV29"/>